<dbReference type="Proteomes" id="UP001234495">
    <property type="component" value="Unassembled WGS sequence"/>
</dbReference>
<dbReference type="Pfam" id="PF05656">
    <property type="entry name" value="DUF805"/>
    <property type="match status" value="1"/>
</dbReference>
<dbReference type="RefSeq" id="WP_307346064.1">
    <property type="nucleotide sequence ID" value="NZ_JAUSUD010000031.1"/>
</dbReference>
<organism evidence="2 3">
    <name type="scientific">Metabacillus malikii</name>
    <dbReference type="NCBI Taxonomy" id="1504265"/>
    <lineage>
        <taxon>Bacteria</taxon>
        <taxon>Bacillati</taxon>
        <taxon>Bacillota</taxon>
        <taxon>Bacilli</taxon>
        <taxon>Bacillales</taxon>
        <taxon>Bacillaceae</taxon>
        <taxon>Metabacillus</taxon>
    </lineage>
</organism>
<feature type="transmembrane region" description="Helical" evidence="1">
    <location>
        <begin position="52"/>
        <end position="68"/>
    </location>
</feature>
<keyword evidence="3" id="KW-1185">Reference proteome</keyword>
<dbReference type="PANTHER" id="PTHR34980">
    <property type="entry name" value="INNER MEMBRANE PROTEIN-RELATED-RELATED"/>
    <property type="match status" value="1"/>
</dbReference>
<name>A0ABT9ZPI8_9BACI</name>
<evidence type="ECO:0000313" key="3">
    <source>
        <dbReference type="Proteomes" id="UP001234495"/>
    </source>
</evidence>
<reference evidence="2 3" key="1">
    <citation type="submission" date="2023-07" db="EMBL/GenBank/DDBJ databases">
        <title>Genomic Encyclopedia of Type Strains, Phase IV (KMG-IV): sequencing the most valuable type-strain genomes for metagenomic binning, comparative biology and taxonomic classification.</title>
        <authorList>
            <person name="Goeker M."/>
        </authorList>
    </citation>
    <scope>NUCLEOTIDE SEQUENCE [LARGE SCALE GENOMIC DNA]</scope>
    <source>
        <strain evidence="2 3">DSM 29005</strain>
    </source>
</reference>
<evidence type="ECO:0000313" key="2">
    <source>
        <dbReference type="EMBL" id="MDQ0233150.1"/>
    </source>
</evidence>
<dbReference type="InterPro" id="IPR008523">
    <property type="entry name" value="DUF805"/>
</dbReference>
<protein>
    <submittedName>
        <fullName evidence="2">Uncharacterized membrane protein YhaH (DUF805 family)</fullName>
    </submittedName>
</protein>
<gene>
    <name evidence="2" type="ORF">J2S19_004491</name>
</gene>
<sequence>MKWYIKGLKNYTNFMGRASLEEYWMYILFYFLFLMGAFFIDLPFYLKGNDPIMTTIYILAFFLPTLAIQVRRLHDIGKSGWWVLIAPVPLIGPITLLVFHCLDSQPGENKYGPHPKATVEKANVQLENSFRL</sequence>
<dbReference type="PANTHER" id="PTHR34980:SF2">
    <property type="entry name" value="INNER MEMBRANE PROTEIN YHAH-RELATED"/>
    <property type="match status" value="1"/>
</dbReference>
<evidence type="ECO:0000256" key="1">
    <source>
        <dbReference type="SAM" id="Phobius"/>
    </source>
</evidence>
<feature type="transmembrane region" description="Helical" evidence="1">
    <location>
        <begin position="23"/>
        <end position="46"/>
    </location>
</feature>
<keyword evidence="1" id="KW-1133">Transmembrane helix</keyword>
<dbReference type="EMBL" id="JAUSUD010000031">
    <property type="protein sequence ID" value="MDQ0233150.1"/>
    <property type="molecule type" value="Genomic_DNA"/>
</dbReference>
<keyword evidence="1" id="KW-0812">Transmembrane</keyword>
<keyword evidence="1" id="KW-0472">Membrane</keyword>
<comment type="caution">
    <text evidence="2">The sequence shown here is derived from an EMBL/GenBank/DDBJ whole genome shotgun (WGS) entry which is preliminary data.</text>
</comment>
<feature type="transmembrane region" description="Helical" evidence="1">
    <location>
        <begin position="80"/>
        <end position="99"/>
    </location>
</feature>
<accession>A0ABT9ZPI8</accession>
<proteinExistence type="predicted"/>